<dbReference type="InterPro" id="IPR048925">
    <property type="entry name" value="RdfA"/>
</dbReference>
<gene>
    <name evidence="1" type="ORF">GCM10009020_25270</name>
</gene>
<dbReference type="Pfam" id="PF21811">
    <property type="entry name" value="RdfA"/>
    <property type="match status" value="1"/>
</dbReference>
<accession>A0AAV3TC52</accession>
<keyword evidence="2" id="KW-1185">Reference proteome</keyword>
<dbReference type="Proteomes" id="UP001500420">
    <property type="component" value="Unassembled WGS sequence"/>
</dbReference>
<proteinExistence type="predicted"/>
<name>A0AAV3TC52_9EURY</name>
<reference evidence="1 2" key="1">
    <citation type="journal article" date="2019" name="Int. J. Syst. Evol. Microbiol.">
        <title>The Global Catalogue of Microorganisms (GCM) 10K type strain sequencing project: providing services to taxonomists for standard genome sequencing and annotation.</title>
        <authorList>
            <consortium name="The Broad Institute Genomics Platform"/>
            <consortium name="The Broad Institute Genome Sequencing Center for Infectious Disease"/>
            <person name="Wu L."/>
            <person name="Ma J."/>
        </authorList>
    </citation>
    <scope>NUCLEOTIDE SEQUENCE [LARGE SCALE GENOMIC DNA]</scope>
    <source>
        <strain evidence="1 2">JCM 16328</strain>
    </source>
</reference>
<dbReference type="RefSeq" id="WP_343774400.1">
    <property type="nucleotide sequence ID" value="NZ_BAAADV010000006.1"/>
</dbReference>
<dbReference type="EMBL" id="BAAADV010000006">
    <property type="protein sequence ID" value="GAA0676421.1"/>
    <property type="molecule type" value="Genomic_DNA"/>
</dbReference>
<protein>
    <recommendedName>
        <fullName evidence="3">ArsR family transcriptional regulator</fullName>
    </recommendedName>
</protein>
<sequence length="207" mass="23082">MSEHDDVDESCDCKIGRIVDRYDLQDLNDDLAADWTGAAGERRSLRELAREVDRRVLRTAMDRAGMEYRDGEVENVYRILTDDDVSSGSRTETRRELEHASVPIEQVERDFVSHQTVHTHLTDCLEASMEEPDDAERIESARDTLRALQNRTVAVTDDTIGRLDGADALSVGEYSVLVDVTVVCEDCGGHYTVGELLDAEGCDCADV</sequence>
<organism evidence="1 2">
    <name type="scientific">Natronoarchaeum mannanilyticum</name>
    <dbReference type="NCBI Taxonomy" id="926360"/>
    <lineage>
        <taxon>Archaea</taxon>
        <taxon>Methanobacteriati</taxon>
        <taxon>Methanobacteriota</taxon>
        <taxon>Stenosarchaea group</taxon>
        <taxon>Halobacteria</taxon>
        <taxon>Halobacteriales</taxon>
        <taxon>Natronoarchaeaceae</taxon>
    </lineage>
</organism>
<evidence type="ECO:0000313" key="2">
    <source>
        <dbReference type="Proteomes" id="UP001500420"/>
    </source>
</evidence>
<comment type="caution">
    <text evidence="1">The sequence shown here is derived from an EMBL/GenBank/DDBJ whole genome shotgun (WGS) entry which is preliminary data.</text>
</comment>
<evidence type="ECO:0008006" key="3">
    <source>
        <dbReference type="Google" id="ProtNLM"/>
    </source>
</evidence>
<dbReference type="AlphaFoldDB" id="A0AAV3TC52"/>
<evidence type="ECO:0000313" key="1">
    <source>
        <dbReference type="EMBL" id="GAA0676421.1"/>
    </source>
</evidence>